<gene>
    <name evidence="5" type="ORF">KC19_4G096900</name>
</gene>
<dbReference type="PANTHER" id="PTHR47973">
    <property type="entry name" value="CYSTEINE-RICH RECEPTOR-LIKE PROTEIN KINASE 3"/>
    <property type="match status" value="1"/>
</dbReference>
<proteinExistence type="predicted"/>
<evidence type="ECO:0000256" key="1">
    <source>
        <dbReference type="ARBA" id="ARBA00022679"/>
    </source>
</evidence>
<dbReference type="InterPro" id="IPR052059">
    <property type="entry name" value="CR_Ser/Thr_kinase"/>
</dbReference>
<feature type="non-terminal residue" evidence="5">
    <location>
        <position position="1"/>
    </location>
</feature>
<evidence type="ECO:0000313" key="5">
    <source>
        <dbReference type="EMBL" id="KAG0579415.1"/>
    </source>
</evidence>
<dbReference type="GO" id="GO:0005524">
    <property type="term" value="F:ATP binding"/>
    <property type="evidence" value="ECO:0007669"/>
    <property type="project" value="UniProtKB-KW"/>
</dbReference>
<keyword evidence="4" id="KW-0067">ATP-binding</keyword>
<evidence type="ECO:0000256" key="4">
    <source>
        <dbReference type="ARBA" id="ARBA00022840"/>
    </source>
</evidence>
<accession>A0A8T0I8V5</accession>
<dbReference type="SUPFAM" id="SSF56112">
    <property type="entry name" value="Protein kinase-like (PK-like)"/>
    <property type="match status" value="1"/>
</dbReference>
<keyword evidence="1" id="KW-0808">Transferase</keyword>
<comment type="caution">
    <text evidence="5">The sequence shown here is derived from an EMBL/GenBank/DDBJ whole genome shotgun (WGS) entry which is preliminary data.</text>
</comment>
<keyword evidence="3" id="KW-0418">Kinase</keyword>
<dbReference type="Proteomes" id="UP000822688">
    <property type="component" value="Chromosome 4"/>
</dbReference>
<keyword evidence="6" id="KW-1185">Reference proteome</keyword>
<name>A0A8T0I8V5_CERPU</name>
<keyword evidence="2" id="KW-0547">Nucleotide-binding</keyword>
<evidence type="ECO:0000256" key="3">
    <source>
        <dbReference type="ARBA" id="ARBA00022777"/>
    </source>
</evidence>
<dbReference type="GO" id="GO:0016301">
    <property type="term" value="F:kinase activity"/>
    <property type="evidence" value="ECO:0007669"/>
    <property type="project" value="UniProtKB-KW"/>
</dbReference>
<organism evidence="5 6">
    <name type="scientific">Ceratodon purpureus</name>
    <name type="common">Fire moss</name>
    <name type="synonym">Dicranum purpureum</name>
    <dbReference type="NCBI Taxonomy" id="3225"/>
    <lineage>
        <taxon>Eukaryota</taxon>
        <taxon>Viridiplantae</taxon>
        <taxon>Streptophyta</taxon>
        <taxon>Embryophyta</taxon>
        <taxon>Bryophyta</taxon>
        <taxon>Bryophytina</taxon>
        <taxon>Bryopsida</taxon>
        <taxon>Dicranidae</taxon>
        <taxon>Pseudoditrichales</taxon>
        <taxon>Ditrichaceae</taxon>
        <taxon>Ceratodon</taxon>
    </lineage>
</organism>
<dbReference type="AlphaFoldDB" id="A0A8T0I8V5"/>
<dbReference type="EMBL" id="CM026424">
    <property type="protein sequence ID" value="KAG0579415.1"/>
    <property type="molecule type" value="Genomic_DNA"/>
</dbReference>
<protein>
    <submittedName>
        <fullName evidence="5">Uncharacterized protein</fullName>
    </submittedName>
</protein>
<evidence type="ECO:0000313" key="6">
    <source>
        <dbReference type="Proteomes" id="UP000822688"/>
    </source>
</evidence>
<sequence>CAVDTQLRSTCSQLYGQLSDRADVYSFGREIGTQLNLTTRCIYPIGLLKLKEERLIEIMDSRLHVTEADAFEVQRVLKIAVMCAQVSPDKRSTMFRVVAMLAGDANVVVAPIDDSDVGPMFDFTHYQSAPENSFYCSVAP</sequence>
<dbReference type="Gene3D" id="1.10.510.10">
    <property type="entry name" value="Transferase(Phosphotransferase) domain 1"/>
    <property type="match status" value="1"/>
</dbReference>
<reference evidence="5" key="1">
    <citation type="submission" date="2020-06" db="EMBL/GenBank/DDBJ databases">
        <title>WGS assembly of Ceratodon purpureus strain R40.</title>
        <authorList>
            <person name="Carey S.B."/>
            <person name="Jenkins J."/>
            <person name="Shu S."/>
            <person name="Lovell J.T."/>
            <person name="Sreedasyam A."/>
            <person name="Maumus F."/>
            <person name="Tiley G.P."/>
            <person name="Fernandez-Pozo N."/>
            <person name="Barry K."/>
            <person name="Chen C."/>
            <person name="Wang M."/>
            <person name="Lipzen A."/>
            <person name="Daum C."/>
            <person name="Saski C.A."/>
            <person name="Payton A.C."/>
            <person name="Mcbreen J.C."/>
            <person name="Conrad R.E."/>
            <person name="Kollar L.M."/>
            <person name="Olsson S."/>
            <person name="Huttunen S."/>
            <person name="Landis J.B."/>
            <person name="Wickett N.J."/>
            <person name="Johnson M.G."/>
            <person name="Rensing S.A."/>
            <person name="Grimwood J."/>
            <person name="Schmutz J."/>
            <person name="Mcdaniel S.F."/>
        </authorList>
    </citation>
    <scope>NUCLEOTIDE SEQUENCE</scope>
    <source>
        <strain evidence="5">R40</strain>
    </source>
</reference>
<dbReference type="InterPro" id="IPR011009">
    <property type="entry name" value="Kinase-like_dom_sf"/>
</dbReference>
<evidence type="ECO:0000256" key="2">
    <source>
        <dbReference type="ARBA" id="ARBA00022741"/>
    </source>
</evidence>